<dbReference type="Gene3D" id="1.10.340.70">
    <property type="match status" value="1"/>
</dbReference>
<dbReference type="Pfam" id="PF10545">
    <property type="entry name" value="MADF_DNA_bdg"/>
    <property type="match status" value="1"/>
</dbReference>
<dbReference type="Pfam" id="PF17921">
    <property type="entry name" value="Integrase_H2C2"/>
    <property type="match status" value="1"/>
</dbReference>
<keyword evidence="5" id="KW-1185">Reference proteome</keyword>
<feature type="region of interest" description="Disordered" evidence="1">
    <location>
        <begin position="199"/>
        <end position="238"/>
    </location>
</feature>
<feature type="compositionally biased region" description="Polar residues" evidence="1">
    <location>
        <begin position="221"/>
        <end position="230"/>
    </location>
</feature>
<comment type="caution">
    <text evidence="4">The sequence shown here is derived from an EMBL/GenBank/DDBJ whole genome shotgun (WGS) entry which is preliminary data.</text>
</comment>
<evidence type="ECO:0000313" key="5">
    <source>
        <dbReference type="Proteomes" id="UP001292094"/>
    </source>
</evidence>
<feature type="domain" description="MADF" evidence="2">
    <location>
        <begin position="83"/>
        <end position="160"/>
    </location>
</feature>
<evidence type="ECO:0000256" key="1">
    <source>
        <dbReference type="SAM" id="MobiDB-lite"/>
    </source>
</evidence>
<evidence type="ECO:0000313" key="4">
    <source>
        <dbReference type="EMBL" id="KAK4291753.1"/>
    </source>
</evidence>
<reference evidence="4" key="1">
    <citation type="submission" date="2023-11" db="EMBL/GenBank/DDBJ databases">
        <title>Genome assemblies of two species of porcelain crab, Petrolisthes cinctipes and Petrolisthes manimaculis (Anomura: Porcellanidae).</title>
        <authorList>
            <person name="Angst P."/>
        </authorList>
    </citation>
    <scope>NUCLEOTIDE SEQUENCE</scope>
    <source>
        <strain evidence="4">PB745_02</strain>
        <tissue evidence="4">Gill</tissue>
    </source>
</reference>
<feature type="domain" description="Integrase zinc-binding" evidence="3">
    <location>
        <begin position="20"/>
        <end position="55"/>
    </location>
</feature>
<dbReference type="InterPro" id="IPR052160">
    <property type="entry name" value="Gypsy_RT_Integrase-like"/>
</dbReference>
<gene>
    <name evidence="4" type="ORF">Pmani_035440</name>
</gene>
<dbReference type="PANTHER" id="PTHR47266">
    <property type="entry name" value="ENDONUCLEASE-RELATED"/>
    <property type="match status" value="1"/>
</dbReference>
<dbReference type="InterPro" id="IPR041588">
    <property type="entry name" value="Integrase_H2C2"/>
</dbReference>
<dbReference type="AlphaFoldDB" id="A0AAE1TN76"/>
<sequence length="377" mass="42302">MALTSNKSVEEYILACRKSGWNATYEKISKVYYWRNMTQDIQHYISTCSECQRYTPLKIQAPGMRPIKVKEPLELLGVDLIVHPHYHKKSLKQVLYTEICKELQSEYPELQDITTAEVLKKFTYLRGNFQKHWRKINCTPSGSQGLVTPKWEFFSACSFLQVPCDSKGEPSFELSSAPEPEVVYDGSIEKLMGDEVLYISSSPQPGSSSNSGTSLPGSTSASPTPESSMLFNPDSPEPVQIKHANKRIIQVVSGGTSSPPVKRARKMMFMGNNDNSDVDTSALSSPPVKNARTKVNRKTDQLQEEMLSSSLSSLKGAWNTMADRCKRSSYVVDLLNSFLHTIPKNKDVLKLELENKVLTLVTEYQGKLLQNAQENDI</sequence>
<evidence type="ECO:0000259" key="2">
    <source>
        <dbReference type="Pfam" id="PF10545"/>
    </source>
</evidence>
<dbReference type="Proteomes" id="UP001292094">
    <property type="component" value="Unassembled WGS sequence"/>
</dbReference>
<name>A0AAE1TN76_9EUCA</name>
<feature type="compositionally biased region" description="Low complexity" evidence="1">
    <location>
        <begin position="200"/>
        <end position="220"/>
    </location>
</feature>
<evidence type="ECO:0008006" key="6">
    <source>
        <dbReference type="Google" id="ProtNLM"/>
    </source>
</evidence>
<evidence type="ECO:0000259" key="3">
    <source>
        <dbReference type="Pfam" id="PF17921"/>
    </source>
</evidence>
<accession>A0AAE1TN76</accession>
<proteinExistence type="predicted"/>
<protein>
    <recommendedName>
        <fullName evidence="6">Integrase zinc-binding domain-containing protein</fullName>
    </recommendedName>
</protein>
<dbReference type="EMBL" id="JAWZYT010005058">
    <property type="protein sequence ID" value="KAK4291753.1"/>
    <property type="molecule type" value="Genomic_DNA"/>
</dbReference>
<organism evidence="4 5">
    <name type="scientific">Petrolisthes manimaculis</name>
    <dbReference type="NCBI Taxonomy" id="1843537"/>
    <lineage>
        <taxon>Eukaryota</taxon>
        <taxon>Metazoa</taxon>
        <taxon>Ecdysozoa</taxon>
        <taxon>Arthropoda</taxon>
        <taxon>Crustacea</taxon>
        <taxon>Multicrustacea</taxon>
        <taxon>Malacostraca</taxon>
        <taxon>Eumalacostraca</taxon>
        <taxon>Eucarida</taxon>
        <taxon>Decapoda</taxon>
        <taxon>Pleocyemata</taxon>
        <taxon>Anomura</taxon>
        <taxon>Galatheoidea</taxon>
        <taxon>Porcellanidae</taxon>
        <taxon>Petrolisthes</taxon>
    </lineage>
</organism>
<dbReference type="InterPro" id="IPR006578">
    <property type="entry name" value="MADF-dom"/>
</dbReference>